<dbReference type="EMBL" id="JBHUKU010000021">
    <property type="protein sequence ID" value="MFD2463500.1"/>
    <property type="molecule type" value="Genomic_DNA"/>
</dbReference>
<dbReference type="Gene3D" id="1.10.260.160">
    <property type="match status" value="1"/>
</dbReference>
<proteinExistence type="predicted"/>
<feature type="chain" id="PRO_5047423400" evidence="1">
    <location>
        <begin position="24"/>
        <end position="402"/>
    </location>
</feature>
<reference evidence="3" key="1">
    <citation type="journal article" date="2019" name="Int. J. Syst. Evol. Microbiol.">
        <title>The Global Catalogue of Microorganisms (GCM) 10K type strain sequencing project: providing services to taxonomists for standard genome sequencing and annotation.</title>
        <authorList>
            <consortium name="The Broad Institute Genomics Platform"/>
            <consortium name="The Broad Institute Genome Sequencing Center for Infectious Disease"/>
            <person name="Wu L."/>
            <person name="Ma J."/>
        </authorList>
    </citation>
    <scope>NUCLEOTIDE SEQUENCE [LARGE SCALE GENOMIC DNA]</scope>
    <source>
        <strain evidence="3">CGMCC 4.7643</strain>
    </source>
</reference>
<name>A0ABW5GRI7_9PSEU</name>
<comment type="caution">
    <text evidence="2">The sequence shown here is derived from an EMBL/GenBank/DDBJ whole genome shotgun (WGS) entry which is preliminary data.</text>
</comment>
<evidence type="ECO:0000313" key="3">
    <source>
        <dbReference type="Proteomes" id="UP001597419"/>
    </source>
</evidence>
<sequence>MIAVAAAAMGAALVLATASPAVADTAVPTRNAWRGTYLATLDTQSVPQKDIGAVVARSSLVNPKTNYGVDAYTVLYGTVDTNGFPTVASGLVVLPRNGGGAVSPLVFEHGTRSARAGVATRDETNADRYTALLIGSTGYAAVAPDYLGLGYGPGYHPYLNAATETSASLDLLRAARTLAARHGRELDANVRVTGFSQGGQAAMALAKALRSGADPRLRLAGVATISGPFDIQYAEIPAGLVTRTLDQPGTAFYLAYATVSMNRLFHVYRDPSEVFKAPYDKTVESLFDGTHEEPEIFRALPANPDDLLTDDYRRRLLNPRGQLLQAFQASDGTCAGWRPDVPVRLFAASGDEQVAFANSQNCRQQLHASGADVPLVNLGDIHHFDTRDRAVPMMLDWFTHQH</sequence>
<feature type="signal peptide" evidence="1">
    <location>
        <begin position="1"/>
        <end position="23"/>
    </location>
</feature>
<dbReference type="PANTHER" id="PTHR34853:SF1">
    <property type="entry name" value="LIPASE 5"/>
    <property type="match status" value="1"/>
</dbReference>
<dbReference type="SUPFAM" id="SSF53474">
    <property type="entry name" value="alpha/beta-Hydrolases"/>
    <property type="match status" value="1"/>
</dbReference>
<keyword evidence="3" id="KW-1185">Reference proteome</keyword>
<dbReference type="Proteomes" id="UP001597419">
    <property type="component" value="Unassembled WGS sequence"/>
</dbReference>
<gene>
    <name evidence="2" type="ORF">ACFSYJ_33145</name>
</gene>
<keyword evidence="1" id="KW-0732">Signal</keyword>
<organism evidence="2 3">
    <name type="scientific">Amycolatopsis samaneae</name>
    <dbReference type="NCBI Taxonomy" id="664691"/>
    <lineage>
        <taxon>Bacteria</taxon>
        <taxon>Bacillati</taxon>
        <taxon>Actinomycetota</taxon>
        <taxon>Actinomycetes</taxon>
        <taxon>Pseudonocardiales</taxon>
        <taxon>Pseudonocardiaceae</taxon>
        <taxon>Amycolatopsis</taxon>
    </lineage>
</organism>
<dbReference type="InterPro" id="IPR005152">
    <property type="entry name" value="Lipase_secreted"/>
</dbReference>
<dbReference type="Pfam" id="PF03583">
    <property type="entry name" value="LIP"/>
    <property type="match status" value="1"/>
</dbReference>
<dbReference type="PANTHER" id="PTHR34853">
    <property type="match status" value="1"/>
</dbReference>
<dbReference type="PIRSF" id="PIRSF029171">
    <property type="entry name" value="Esterase_LipA"/>
    <property type="match status" value="1"/>
</dbReference>
<dbReference type="Gene3D" id="3.40.50.1820">
    <property type="entry name" value="alpha/beta hydrolase"/>
    <property type="match status" value="1"/>
</dbReference>
<protein>
    <submittedName>
        <fullName evidence="2">Lipase family protein</fullName>
    </submittedName>
</protein>
<evidence type="ECO:0000256" key="1">
    <source>
        <dbReference type="SAM" id="SignalP"/>
    </source>
</evidence>
<dbReference type="InterPro" id="IPR029058">
    <property type="entry name" value="AB_hydrolase_fold"/>
</dbReference>
<accession>A0ABW5GRI7</accession>
<evidence type="ECO:0000313" key="2">
    <source>
        <dbReference type="EMBL" id="MFD2463500.1"/>
    </source>
</evidence>
<dbReference type="RefSeq" id="WP_345400376.1">
    <property type="nucleotide sequence ID" value="NZ_BAABHG010000011.1"/>
</dbReference>